<evidence type="ECO:0000313" key="9">
    <source>
        <dbReference type="EMBL" id="TSH90164.1"/>
    </source>
</evidence>
<feature type="transmembrane region" description="Helical" evidence="8">
    <location>
        <begin position="231"/>
        <end position="249"/>
    </location>
</feature>
<dbReference type="AlphaFoldDB" id="A0A556AB95"/>
<keyword evidence="6 8" id="KW-1133">Transmembrane helix</keyword>
<accession>A0A556AB95</accession>
<keyword evidence="4 8" id="KW-1003">Cell membrane</keyword>
<keyword evidence="7 8" id="KW-0472">Membrane</keyword>
<feature type="transmembrane region" description="Helical" evidence="8">
    <location>
        <begin position="176"/>
        <end position="196"/>
    </location>
</feature>
<comment type="subcellular location">
    <subcellularLocation>
        <location evidence="1 8">Cell membrane</location>
        <topology evidence="1 8">Multi-pass membrane protein</topology>
    </subcellularLocation>
</comment>
<dbReference type="GO" id="GO:0005886">
    <property type="term" value="C:plasma membrane"/>
    <property type="evidence" value="ECO:0007669"/>
    <property type="project" value="UniProtKB-SubCell"/>
</dbReference>
<evidence type="ECO:0000256" key="7">
    <source>
        <dbReference type="ARBA" id="ARBA00023136"/>
    </source>
</evidence>
<feature type="transmembrane region" description="Helical" evidence="8">
    <location>
        <begin position="106"/>
        <end position="124"/>
    </location>
</feature>
<feature type="transmembrane region" description="Helical" evidence="8">
    <location>
        <begin position="202"/>
        <end position="219"/>
    </location>
</feature>
<dbReference type="EMBL" id="VLTJ01000039">
    <property type="protein sequence ID" value="TSH90164.1"/>
    <property type="molecule type" value="Genomic_DNA"/>
</dbReference>
<dbReference type="InterPro" id="IPR002781">
    <property type="entry name" value="TM_pro_TauE-like"/>
</dbReference>
<protein>
    <recommendedName>
        <fullName evidence="8">Probable membrane transporter protein</fullName>
    </recommendedName>
</protein>
<feature type="transmembrane region" description="Helical" evidence="8">
    <location>
        <begin position="12"/>
        <end position="42"/>
    </location>
</feature>
<evidence type="ECO:0000256" key="8">
    <source>
        <dbReference type="RuleBase" id="RU363041"/>
    </source>
</evidence>
<comment type="similarity">
    <text evidence="2 8">Belongs to the 4-toluene sulfonate uptake permease (TSUP) (TC 2.A.102) family.</text>
</comment>
<evidence type="ECO:0000256" key="3">
    <source>
        <dbReference type="ARBA" id="ARBA00022448"/>
    </source>
</evidence>
<keyword evidence="10" id="KW-1185">Reference proteome</keyword>
<evidence type="ECO:0000256" key="2">
    <source>
        <dbReference type="ARBA" id="ARBA00009142"/>
    </source>
</evidence>
<comment type="caution">
    <text evidence="9">The sequence shown here is derived from an EMBL/GenBank/DDBJ whole genome shotgun (WGS) entry which is preliminary data.</text>
</comment>
<reference evidence="9 10" key="1">
    <citation type="submission" date="2019-07" db="EMBL/GenBank/DDBJ databases">
        <title>Qingshengfaniella alkalisoli gen. nov., sp. nov., isolated from saline soil.</title>
        <authorList>
            <person name="Xu L."/>
            <person name="Huang X.-X."/>
            <person name="Sun J.-Q."/>
        </authorList>
    </citation>
    <scope>NUCLEOTIDE SEQUENCE [LARGE SCALE GENOMIC DNA]</scope>
    <source>
        <strain evidence="9 10">DSM 27279</strain>
    </source>
</reference>
<feature type="transmembrane region" description="Helical" evidence="8">
    <location>
        <begin position="144"/>
        <end position="164"/>
    </location>
</feature>
<proteinExistence type="inferred from homology"/>
<sequence length="252" mass="26507">MTSLPALGPYLIFLVSVALATIAQNLTGFAFSLILLSLVAVFDLATIHDAANAAMILSLANAWAYFRLRGASPPWRWLRPTLTGSLVGVAIGVGILTWLGNHSVQMLRALLGASIIVCAVLLLLQRQGRSTMSPPPSFTAAGVLSGLLGGLFSTGGPPLVFHMFRQPMPAEQIRQALIASFAFTSLARLVMVLGVGGFTMQSFWLAAGALPVVQGITWAQHRIGYAPSPAALRLAVTLLLILSGIVLLVPNG</sequence>
<gene>
    <name evidence="9" type="ORF">FOZ76_20195</name>
</gene>
<dbReference type="Pfam" id="PF01925">
    <property type="entry name" value="TauE"/>
    <property type="match status" value="1"/>
</dbReference>
<evidence type="ECO:0000256" key="6">
    <source>
        <dbReference type="ARBA" id="ARBA00022989"/>
    </source>
</evidence>
<feature type="transmembrane region" description="Helical" evidence="8">
    <location>
        <begin position="49"/>
        <end position="66"/>
    </location>
</feature>
<dbReference type="OrthoDB" id="7029178at2"/>
<keyword evidence="5 8" id="KW-0812">Transmembrane</keyword>
<organism evidence="9 10">
    <name type="scientific">Verticiella sediminum</name>
    <dbReference type="NCBI Taxonomy" id="1247510"/>
    <lineage>
        <taxon>Bacteria</taxon>
        <taxon>Pseudomonadati</taxon>
        <taxon>Pseudomonadota</taxon>
        <taxon>Betaproteobacteria</taxon>
        <taxon>Burkholderiales</taxon>
        <taxon>Alcaligenaceae</taxon>
        <taxon>Verticiella</taxon>
    </lineage>
</organism>
<dbReference type="RefSeq" id="WP_143950078.1">
    <property type="nucleotide sequence ID" value="NZ_BAABMB010000003.1"/>
</dbReference>
<dbReference type="Proteomes" id="UP000318405">
    <property type="component" value="Unassembled WGS sequence"/>
</dbReference>
<name>A0A556AB95_9BURK</name>
<feature type="transmembrane region" description="Helical" evidence="8">
    <location>
        <begin position="78"/>
        <end position="99"/>
    </location>
</feature>
<dbReference type="InterPro" id="IPR052017">
    <property type="entry name" value="TSUP"/>
</dbReference>
<evidence type="ECO:0000256" key="1">
    <source>
        <dbReference type="ARBA" id="ARBA00004651"/>
    </source>
</evidence>
<dbReference type="PANTHER" id="PTHR30269:SF37">
    <property type="entry name" value="MEMBRANE TRANSPORTER PROTEIN"/>
    <property type="match status" value="1"/>
</dbReference>
<evidence type="ECO:0000256" key="5">
    <source>
        <dbReference type="ARBA" id="ARBA00022692"/>
    </source>
</evidence>
<dbReference type="PANTHER" id="PTHR30269">
    <property type="entry name" value="TRANSMEMBRANE PROTEIN YFCA"/>
    <property type="match status" value="1"/>
</dbReference>
<evidence type="ECO:0000313" key="10">
    <source>
        <dbReference type="Proteomes" id="UP000318405"/>
    </source>
</evidence>
<keyword evidence="3" id="KW-0813">Transport</keyword>
<evidence type="ECO:0000256" key="4">
    <source>
        <dbReference type="ARBA" id="ARBA00022475"/>
    </source>
</evidence>